<proteinExistence type="predicted"/>
<dbReference type="Proteomes" id="UP000308038">
    <property type="component" value="Unassembled WGS sequence"/>
</dbReference>
<organism evidence="1 2">
    <name type="scientific">Sphingomonas olei</name>
    <dbReference type="NCBI Taxonomy" id="1886787"/>
    <lineage>
        <taxon>Bacteria</taxon>
        <taxon>Pseudomonadati</taxon>
        <taxon>Pseudomonadota</taxon>
        <taxon>Alphaproteobacteria</taxon>
        <taxon>Sphingomonadales</taxon>
        <taxon>Sphingomonadaceae</taxon>
        <taxon>Sphingomonas</taxon>
    </lineage>
</organism>
<keyword evidence="2" id="KW-1185">Reference proteome</keyword>
<reference evidence="1 2" key="1">
    <citation type="submission" date="2019-04" db="EMBL/GenBank/DDBJ databases">
        <title>Microbes associate with the intestines of laboratory mice.</title>
        <authorList>
            <person name="Navarre W."/>
            <person name="Wong E."/>
            <person name="Huang K.C."/>
            <person name="Tropini C."/>
            <person name="Ng K."/>
            <person name="Yu B."/>
        </authorList>
    </citation>
    <scope>NUCLEOTIDE SEQUENCE [LARGE SCALE GENOMIC DNA]</scope>
    <source>
        <strain evidence="1 2">NM83_B4-11</strain>
    </source>
</reference>
<dbReference type="EMBL" id="SSTI01000021">
    <property type="protein sequence ID" value="THG37106.1"/>
    <property type="molecule type" value="Genomic_DNA"/>
</dbReference>
<evidence type="ECO:0008006" key="3">
    <source>
        <dbReference type="Google" id="ProtNLM"/>
    </source>
</evidence>
<sequence length="84" mass="9676">MARPIEKRLADIQRQATRIEKLQRQQVNGERFVVGALMIAAAKRDPAVRALLIREIENQSMRNIDQRRIAPLLDELRELASSND</sequence>
<comment type="caution">
    <text evidence="1">The sequence shown here is derived from an EMBL/GenBank/DDBJ whole genome shotgun (WGS) entry which is preliminary data.</text>
</comment>
<dbReference type="RefSeq" id="WP_136452365.1">
    <property type="nucleotide sequence ID" value="NZ_SSTI01000021.1"/>
</dbReference>
<protein>
    <recommendedName>
        <fullName evidence="3">Mobilization protein</fullName>
    </recommendedName>
</protein>
<evidence type="ECO:0000313" key="2">
    <source>
        <dbReference type="Proteomes" id="UP000308038"/>
    </source>
</evidence>
<evidence type="ECO:0000313" key="1">
    <source>
        <dbReference type="EMBL" id="THG37106.1"/>
    </source>
</evidence>
<accession>A0ABY2QEA8</accession>
<name>A0ABY2QEA8_9SPHN</name>
<gene>
    <name evidence="1" type="ORF">E5988_16160</name>
</gene>